<dbReference type="InterPro" id="IPR004017">
    <property type="entry name" value="Cys_rich_dom"/>
</dbReference>
<dbReference type="OrthoDB" id="9770306at2"/>
<proteinExistence type="predicted"/>
<name>A0A0A0JJZ8_9MICO</name>
<accession>A0A0A0JJZ8</accession>
<feature type="domain" description="Cysteine-rich" evidence="1">
    <location>
        <begin position="144"/>
        <end position="228"/>
    </location>
</feature>
<keyword evidence="3" id="KW-1185">Reference proteome</keyword>
<dbReference type="EMBL" id="AVPK01000004">
    <property type="protein sequence ID" value="KGN37745.1"/>
    <property type="molecule type" value="Genomic_DNA"/>
</dbReference>
<dbReference type="STRING" id="1385521.N803_11855"/>
<dbReference type="eggNOG" id="COG0247">
    <property type="taxonomic scope" value="Bacteria"/>
</dbReference>
<dbReference type="GO" id="GO:0005829">
    <property type="term" value="C:cytosol"/>
    <property type="evidence" value="ECO:0007669"/>
    <property type="project" value="TreeGrafter"/>
</dbReference>
<reference evidence="2 3" key="1">
    <citation type="submission" date="2013-08" db="EMBL/GenBank/DDBJ databases">
        <title>The genome sequence of Knoellia subterranea.</title>
        <authorList>
            <person name="Zhu W."/>
            <person name="Wang G."/>
        </authorList>
    </citation>
    <scope>NUCLEOTIDE SEQUENCE [LARGE SCALE GENOMIC DNA]</scope>
    <source>
        <strain evidence="2 3">KCTC 19937</strain>
    </source>
</reference>
<dbReference type="GO" id="GO:0016491">
    <property type="term" value="F:oxidoreductase activity"/>
    <property type="evidence" value="ECO:0007669"/>
    <property type="project" value="UniProtKB-ARBA"/>
</dbReference>
<dbReference type="PANTHER" id="PTHR30296:SF0">
    <property type="entry name" value="LACTATE UTILIZATION PROTEIN A"/>
    <property type="match status" value="1"/>
</dbReference>
<organism evidence="2 3">
    <name type="scientific">Knoellia subterranea KCTC 19937</name>
    <dbReference type="NCBI Taxonomy" id="1385521"/>
    <lineage>
        <taxon>Bacteria</taxon>
        <taxon>Bacillati</taxon>
        <taxon>Actinomycetota</taxon>
        <taxon>Actinomycetes</taxon>
        <taxon>Micrococcales</taxon>
        <taxon>Intrasporangiaceae</taxon>
        <taxon>Knoellia</taxon>
    </lineage>
</organism>
<dbReference type="RefSeq" id="WP_035904150.1">
    <property type="nucleotide sequence ID" value="NZ_AVPK01000004.1"/>
</dbReference>
<gene>
    <name evidence="2" type="ORF">N803_11855</name>
</gene>
<evidence type="ECO:0000259" key="1">
    <source>
        <dbReference type="Pfam" id="PF02754"/>
    </source>
</evidence>
<dbReference type="Proteomes" id="UP000030011">
    <property type="component" value="Unassembled WGS sequence"/>
</dbReference>
<dbReference type="AlphaFoldDB" id="A0A0A0JJZ8"/>
<protein>
    <submittedName>
        <fullName evidence="2">Fe-S osidoreductase</fullName>
    </submittedName>
</protein>
<dbReference type="Pfam" id="PF02754">
    <property type="entry name" value="CCG"/>
    <property type="match status" value="2"/>
</dbReference>
<evidence type="ECO:0000313" key="3">
    <source>
        <dbReference type="Proteomes" id="UP000030011"/>
    </source>
</evidence>
<comment type="caution">
    <text evidence="2">The sequence shown here is derived from an EMBL/GenBank/DDBJ whole genome shotgun (WGS) entry which is preliminary data.</text>
</comment>
<evidence type="ECO:0000313" key="2">
    <source>
        <dbReference type="EMBL" id="KGN37745.1"/>
    </source>
</evidence>
<sequence length="257" mass="27684">MTAFTAPIADLKVALFATCFNDTMWPETPKAVVRLLERLGCRVEFPSAQTCCGQMMTNTGYAGEAVPLVRHFVDVFEDYDAVVAPSGSCVGSVRDQHPMIAHLAGDPGLASEVEGVRPKVYELSEFLVDVLGVTDVGAYFPHRVTYHPTCHSLRMLRVGDRPLQLLRAVEGIDLVELPGAEECCGFGGTFAMKNADVSVAMGTDKAAHVVETDAEVLVAGDNSCLAHIGGILGRQRTGIRTMHLAEILASTKEHPTW</sequence>
<feature type="domain" description="Cysteine-rich" evidence="1">
    <location>
        <begin position="13"/>
        <end position="92"/>
    </location>
</feature>
<dbReference type="PANTHER" id="PTHR30296">
    <property type="entry name" value="UNCHARACTERIZED PROTEIN YKGE"/>
    <property type="match status" value="1"/>
</dbReference>